<accession>A0ABW1STP0</accession>
<dbReference type="Proteomes" id="UP001596254">
    <property type="component" value="Unassembled WGS sequence"/>
</dbReference>
<proteinExistence type="predicted"/>
<comment type="caution">
    <text evidence="2">The sequence shown here is derived from an EMBL/GenBank/DDBJ whole genome shotgun (WGS) entry which is preliminary data.</text>
</comment>
<feature type="signal peptide" evidence="1">
    <location>
        <begin position="1"/>
        <end position="20"/>
    </location>
</feature>
<keyword evidence="3" id="KW-1185">Reference proteome</keyword>
<protein>
    <submittedName>
        <fullName evidence="2">Uncharacterized protein</fullName>
    </submittedName>
</protein>
<dbReference type="EMBL" id="JBHSSK010000022">
    <property type="protein sequence ID" value="MFC6207446.1"/>
    <property type="molecule type" value="Genomic_DNA"/>
</dbReference>
<reference evidence="3" key="1">
    <citation type="journal article" date="2019" name="Int. J. Syst. Evol. Microbiol.">
        <title>The Global Catalogue of Microorganisms (GCM) 10K type strain sequencing project: providing services to taxonomists for standard genome sequencing and annotation.</title>
        <authorList>
            <consortium name="The Broad Institute Genomics Platform"/>
            <consortium name="The Broad Institute Genome Sequencing Center for Infectious Disease"/>
            <person name="Wu L."/>
            <person name="Ma J."/>
        </authorList>
    </citation>
    <scope>NUCLEOTIDE SEQUENCE [LARGE SCALE GENOMIC DNA]</scope>
    <source>
        <strain evidence="3">CCM 8905</strain>
    </source>
</reference>
<evidence type="ECO:0000256" key="1">
    <source>
        <dbReference type="SAM" id="SignalP"/>
    </source>
</evidence>
<sequence length="134" mass="15618">MLKRTLMVFVAVLTFGGIFTATTTTPVDAHASVHYIKWHCKKYKSKYTIKQMRKKYHLKYKKSKFYGYTTKDNYFYGITTKGAYQHRSTDVDAFPTIHHKGTYAMFRSKTFDGGNAYGLDYVNLKTGKHYHDQA</sequence>
<feature type="chain" id="PRO_5046164456" evidence="1">
    <location>
        <begin position="21"/>
        <end position="134"/>
    </location>
</feature>
<organism evidence="2 3">
    <name type="scientific">Levilactobacillus tongjiangensis</name>
    <dbReference type="NCBI Taxonomy" id="2486023"/>
    <lineage>
        <taxon>Bacteria</taxon>
        <taxon>Bacillati</taxon>
        <taxon>Bacillota</taxon>
        <taxon>Bacilli</taxon>
        <taxon>Lactobacillales</taxon>
        <taxon>Lactobacillaceae</taxon>
        <taxon>Levilactobacillus</taxon>
    </lineage>
</organism>
<gene>
    <name evidence="2" type="ORF">ACFP1G_08125</name>
</gene>
<evidence type="ECO:0000313" key="3">
    <source>
        <dbReference type="Proteomes" id="UP001596254"/>
    </source>
</evidence>
<name>A0ABW1STP0_9LACO</name>
<dbReference type="RefSeq" id="WP_125691430.1">
    <property type="nucleotide sequence ID" value="NZ_JBHSSK010000022.1"/>
</dbReference>
<evidence type="ECO:0000313" key="2">
    <source>
        <dbReference type="EMBL" id="MFC6207446.1"/>
    </source>
</evidence>
<keyword evidence="1" id="KW-0732">Signal</keyword>